<reference evidence="1 2" key="1">
    <citation type="journal article" date="2010" name="Nature">
        <title>Genome sequence of the palaeopolyploid soybean.</title>
        <authorList>
            <person name="Schmutz J."/>
            <person name="Cannon S.B."/>
            <person name="Schlueter J."/>
            <person name="Ma J."/>
            <person name="Mitros T."/>
            <person name="Nelson W."/>
            <person name="Hyten D.L."/>
            <person name="Song Q."/>
            <person name="Thelen J.J."/>
            <person name="Cheng J."/>
            <person name="Xu D."/>
            <person name="Hellsten U."/>
            <person name="May G.D."/>
            <person name="Yu Y."/>
            <person name="Sakurai T."/>
            <person name="Umezawa T."/>
            <person name="Bhattacharyya M.K."/>
            <person name="Sandhu D."/>
            <person name="Valliyodan B."/>
            <person name="Lindquist E."/>
            <person name="Peto M."/>
            <person name="Grant D."/>
            <person name="Shu S."/>
            <person name="Goodstein D."/>
            <person name="Barry K."/>
            <person name="Futrell-Griggs M."/>
            <person name="Abernathy B."/>
            <person name="Du J."/>
            <person name="Tian Z."/>
            <person name="Zhu L."/>
            <person name="Gill N."/>
            <person name="Joshi T."/>
            <person name="Libault M."/>
            <person name="Sethuraman A."/>
            <person name="Zhang X.-C."/>
            <person name="Shinozaki K."/>
            <person name="Nguyen H.T."/>
            <person name="Wing R.A."/>
            <person name="Cregan P."/>
            <person name="Specht J."/>
            <person name="Grimwood J."/>
            <person name="Rokhsar D."/>
            <person name="Stacey G."/>
            <person name="Shoemaker R.C."/>
            <person name="Jackson S.A."/>
        </authorList>
    </citation>
    <scope>NUCLEOTIDE SEQUENCE [LARGE SCALE GENOMIC DNA]</scope>
    <source>
        <strain evidence="2">cv. Williams 82</strain>
        <tissue evidence="1">Callus</tissue>
    </source>
</reference>
<evidence type="ECO:0000313" key="1">
    <source>
        <dbReference type="EMBL" id="KRH01056.1"/>
    </source>
</evidence>
<organism evidence="1">
    <name type="scientific">Glycine max</name>
    <name type="common">Soybean</name>
    <name type="synonym">Glycine hispida</name>
    <dbReference type="NCBI Taxonomy" id="3847"/>
    <lineage>
        <taxon>Eukaryota</taxon>
        <taxon>Viridiplantae</taxon>
        <taxon>Streptophyta</taxon>
        <taxon>Embryophyta</taxon>
        <taxon>Tracheophyta</taxon>
        <taxon>Spermatophyta</taxon>
        <taxon>Magnoliopsida</taxon>
        <taxon>eudicotyledons</taxon>
        <taxon>Gunneridae</taxon>
        <taxon>Pentapetalae</taxon>
        <taxon>rosids</taxon>
        <taxon>fabids</taxon>
        <taxon>Fabales</taxon>
        <taxon>Fabaceae</taxon>
        <taxon>Papilionoideae</taxon>
        <taxon>50 kb inversion clade</taxon>
        <taxon>NPAAA clade</taxon>
        <taxon>indigoferoid/millettioid clade</taxon>
        <taxon>Phaseoleae</taxon>
        <taxon>Glycine</taxon>
        <taxon>Glycine subgen. Soja</taxon>
    </lineage>
</organism>
<keyword evidence="3" id="KW-1185">Reference proteome</keyword>
<reference evidence="1" key="3">
    <citation type="submission" date="2018-07" db="EMBL/GenBank/DDBJ databases">
        <title>WGS assembly of Glycine max.</title>
        <authorList>
            <person name="Schmutz J."/>
            <person name="Cannon S."/>
            <person name="Schlueter J."/>
            <person name="Ma J."/>
            <person name="Mitros T."/>
            <person name="Nelson W."/>
            <person name="Hyten D."/>
            <person name="Song Q."/>
            <person name="Thelen J."/>
            <person name="Cheng J."/>
            <person name="Xu D."/>
            <person name="Hellsten U."/>
            <person name="May G."/>
            <person name="Yu Y."/>
            <person name="Sakurai T."/>
            <person name="Umezawa T."/>
            <person name="Bhattacharyya M."/>
            <person name="Sandhu D."/>
            <person name="Valliyodan B."/>
            <person name="Lindquist E."/>
            <person name="Peto M."/>
            <person name="Grant D."/>
            <person name="Shu S."/>
            <person name="Goodstein D."/>
            <person name="Barry K."/>
            <person name="Futrell-Griggs M."/>
            <person name="Abernathy B."/>
            <person name="Du J."/>
            <person name="Tian Z."/>
            <person name="Zhu L."/>
            <person name="Gill N."/>
            <person name="Joshi T."/>
            <person name="Libault M."/>
            <person name="Sethuraman A."/>
            <person name="Zhang X."/>
            <person name="Shinozaki K."/>
            <person name="Nguyen H."/>
            <person name="Wing R."/>
            <person name="Cregan P."/>
            <person name="Specht J."/>
            <person name="Grimwood J."/>
            <person name="Rokhsar D."/>
            <person name="Stacey G."/>
            <person name="Shoemaker R."/>
            <person name="Jackson S."/>
        </authorList>
    </citation>
    <scope>NUCLEOTIDE SEQUENCE</scope>
    <source>
        <tissue evidence="1">Callus</tissue>
    </source>
</reference>
<dbReference type="EMBL" id="CM000851">
    <property type="protein sequence ID" value="KRH01056.1"/>
    <property type="molecule type" value="Genomic_DNA"/>
</dbReference>
<name>A0A0R0F432_SOYBN</name>
<protein>
    <submittedName>
        <fullName evidence="1 2">Uncharacterized protein</fullName>
    </submittedName>
</protein>
<dbReference type="AlphaFoldDB" id="A0A0R0F432"/>
<reference evidence="2" key="2">
    <citation type="submission" date="2018-02" db="UniProtKB">
        <authorList>
            <consortium name="EnsemblPlants"/>
        </authorList>
    </citation>
    <scope>IDENTIFICATION</scope>
    <source>
        <strain evidence="2">Williams 82</strain>
    </source>
</reference>
<gene>
    <name evidence="1" type="ORF">GLYMA_18G251000</name>
</gene>
<dbReference type="Gramene" id="KRH01056">
    <property type="protein sequence ID" value="KRH01056"/>
    <property type="gene ID" value="GLYMA_18G251000"/>
</dbReference>
<dbReference type="EnsemblPlants" id="KRH01056">
    <property type="protein sequence ID" value="KRH01056"/>
    <property type="gene ID" value="GLYMA_18G251000"/>
</dbReference>
<accession>A0A0R0F432</accession>
<dbReference type="InParanoid" id="A0A0R0F432"/>
<dbReference type="Proteomes" id="UP000008827">
    <property type="component" value="Chromosome 18"/>
</dbReference>
<proteinExistence type="predicted"/>
<evidence type="ECO:0000313" key="3">
    <source>
        <dbReference type="Proteomes" id="UP000008827"/>
    </source>
</evidence>
<sequence length="51" mass="5711">MDRAYILATFSIDIPRCIIGGFGNGKLNKPTKLAWIMLVVDLATDRAKDMR</sequence>
<evidence type="ECO:0000313" key="2">
    <source>
        <dbReference type="EnsemblPlants" id="KRH01056"/>
    </source>
</evidence>